<comment type="caution">
    <text evidence="1">The sequence shown here is derived from an EMBL/GenBank/DDBJ whole genome shotgun (WGS) entry which is preliminary data.</text>
</comment>
<evidence type="ECO:0000313" key="1">
    <source>
        <dbReference type="EMBL" id="TYP71995.1"/>
    </source>
</evidence>
<name>A0A5S5BXV5_9BACL</name>
<protein>
    <submittedName>
        <fullName evidence="1">Uncharacterized protein</fullName>
    </submittedName>
</protein>
<keyword evidence="2" id="KW-1185">Reference proteome</keyword>
<proteinExistence type="predicted"/>
<organism evidence="1 2">
    <name type="scientific">Paenibacillus methanolicus</name>
    <dbReference type="NCBI Taxonomy" id="582686"/>
    <lineage>
        <taxon>Bacteria</taxon>
        <taxon>Bacillati</taxon>
        <taxon>Bacillota</taxon>
        <taxon>Bacilli</taxon>
        <taxon>Bacillales</taxon>
        <taxon>Paenibacillaceae</taxon>
        <taxon>Paenibacillus</taxon>
    </lineage>
</organism>
<sequence length="227" mass="25225">MKKGIKAIVRGGIDFAEPSSASNEIELLSCGGAPTSSFDVFAIPNLTQVTLVRGTASVKVTVREPEGSFECNYNAFNVSPNVAQKLQLRSGARYLFAYDSVTKIIRILRKPVSTERVLVIPDQTYPANQIGIGDGLKERLGYYLADQVAISVRGGGASKQLRVKTIEPGFDELFRYEIRLNPQNFKLFGLGNQQGAFFVSYDQLNRILRFGRRTVLKKRIVSSKRKK</sequence>
<gene>
    <name evidence="1" type="ORF">BCM02_109274</name>
</gene>
<evidence type="ECO:0000313" key="2">
    <source>
        <dbReference type="Proteomes" id="UP000323257"/>
    </source>
</evidence>
<dbReference type="Proteomes" id="UP000323257">
    <property type="component" value="Unassembled WGS sequence"/>
</dbReference>
<accession>A0A5S5BXV5</accession>
<dbReference type="AlphaFoldDB" id="A0A5S5BXV5"/>
<dbReference type="EMBL" id="VNHS01000009">
    <property type="protein sequence ID" value="TYP71995.1"/>
    <property type="molecule type" value="Genomic_DNA"/>
</dbReference>
<reference evidence="1 2" key="1">
    <citation type="submission" date="2019-07" db="EMBL/GenBank/DDBJ databases">
        <title>Genomic Encyclopedia of Type Strains, Phase III (KMG-III): the genomes of soil and plant-associated and newly described type strains.</title>
        <authorList>
            <person name="Whitman W."/>
        </authorList>
    </citation>
    <scope>NUCLEOTIDE SEQUENCE [LARGE SCALE GENOMIC DNA]</scope>
    <source>
        <strain evidence="1 2">BL24</strain>
    </source>
</reference>